<dbReference type="InterPro" id="IPR001585">
    <property type="entry name" value="TAL/FSA"/>
</dbReference>
<dbReference type="PANTHER" id="PTHR10683:SF40">
    <property type="entry name" value="FRUCTOSE-6-PHOSPHATE ALDOLASE 1-RELATED"/>
    <property type="match status" value="1"/>
</dbReference>
<evidence type="ECO:0000313" key="12">
    <source>
        <dbReference type="Proteomes" id="UP000054844"/>
    </source>
</evidence>
<evidence type="ECO:0000256" key="1">
    <source>
        <dbReference type="ARBA" id="ARBA00004496"/>
    </source>
</evidence>
<dbReference type="InterPro" id="IPR013785">
    <property type="entry name" value="Aldolase_TIM"/>
</dbReference>
<dbReference type="InterPro" id="IPR004731">
    <property type="entry name" value="Transaldolase_3B/F6P_aldolase"/>
</dbReference>
<dbReference type="GO" id="GO:0016832">
    <property type="term" value="F:aldehyde-lyase activity"/>
    <property type="evidence" value="ECO:0007669"/>
    <property type="project" value="InterPro"/>
</dbReference>
<keyword evidence="7 9" id="KW-0704">Schiff base</keyword>
<evidence type="ECO:0000313" key="10">
    <source>
        <dbReference type="EMBL" id="ONH82189.1"/>
    </source>
</evidence>
<comment type="subcellular location">
    <subcellularLocation>
        <location evidence="1 9">Cytoplasm</location>
    </subcellularLocation>
</comment>
<dbReference type="RefSeq" id="WP_019461016.1">
    <property type="nucleotide sequence ID" value="NZ_AP031462.1"/>
</dbReference>
<evidence type="ECO:0000256" key="5">
    <source>
        <dbReference type="ARBA" id="ARBA00022679"/>
    </source>
</evidence>
<dbReference type="GO" id="GO:0005737">
    <property type="term" value="C:cytoplasm"/>
    <property type="evidence" value="ECO:0007669"/>
    <property type="project" value="UniProtKB-SubCell"/>
</dbReference>
<gene>
    <name evidence="9 11" type="primary">tal</name>
    <name evidence="10" type="ORF">APZ41_015860</name>
    <name evidence="11" type="ORF">NCTC13291_00741</name>
</gene>
<dbReference type="EMBL" id="UGVN01000001">
    <property type="protein sequence ID" value="SUE38605.1"/>
    <property type="molecule type" value="Genomic_DNA"/>
</dbReference>
<keyword evidence="5 9" id="KW-0808">Transferase</keyword>
<comment type="catalytic activity">
    <reaction evidence="8 9">
        <text>D-sedoheptulose 7-phosphate + D-glyceraldehyde 3-phosphate = D-erythrose 4-phosphate + beta-D-fructose 6-phosphate</text>
        <dbReference type="Rhea" id="RHEA:17053"/>
        <dbReference type="ChEBI" id="CHEBI:16897"/>
        <dbReference type="ChEBI" id="CHEBI:57483"/>
        <dbReference type="ChEBI" id="CHEBI:57634"/>
        <dbReference type="ChEBI" id="CHEBI:59776"/>
        <dbReference type="EC" id="2.2.1.2"/>
    </reaction>
</comment>
<dbReference type="InterPro" id="IPR033919">
    <property type="entry name" value="TSA/FSA_arc/bac"/>
</dbReference>
<accession>A0A1S8D2L1</accession>
<name>A0A1S8D2L1_9PROT</name>
<dbReference type="NCBIfam" id="TIGR00875">
    <property type="entry name" value="fsa_talC_mipB"/>
    <property type="match status" value="1"/>
</dbReference>
<evidence type="ECO:0000313" key="13">
    <source>
        <dbReference type="Proteomes" id="UP000254919"/>
    </source>
</evidence>
<dbReference type="InterPro" id="IPR022999">
    <property type="entry name" value="Transaldolase_3B"/>
</dbReference>
<dbReference type="GO" id="GO:0005975">
    <property type="term" value="P:carbohydrate metabolic process"/>
    <property type="evidence" value="ECO:0007669"/>
    <property type="project" value="InterPro"/>
</dbReference>
<evidence type="ECO:0000256" key="8">
    <source>
        <dbReference type="ARBA" id="ARBA00048810"/>
    </source>
</evidence>
<dbReference type="FunFam" id="3.20.20.70:FF:000018">
    <property type="entry name" value="Probable transaldolase"/>
    <property type="match status" value="1"/>
</dbReference>
<dbReference type="CDD" id="cd00956">
    <property type="entry name" value="Transaldolase_FSA"/>
    <property type="match status" value="1"/>
</dbReference>
<dbReference type="HAMAP" id="MF_00494">
    <property type="entry name" value="Transaldolase_3b"/>
    <property type="match status" value="1"/>
</dbReference>
<sequence length="218" mass="23500">MKFFVDTADVSEIRSLAETGLLDGVTTNPSLIAKANRPMRDIIAEICDITPGPVSAEVTALDYDGMMREGEHLRKIASNVVVKLPLTEAGLRACKHMVNDGTMVNVTLCFSAVQALLAAKAGATFVSPFIGRLDDTGQDGMQLIADIMQIYKAYPHLKTEVLAASVRHPVHLLQCAKLGAHVATLPPNVIRALVKHPLTDKGLEGFMADWKKTGQSIL</sequence>
<evidence type="ECO:0000256" key="4">
    <source>
        <dbReference type="ARBA" id="ARBA00022490"/>
    </source>
</evidence>
<comment type="similarity">
    <text evidence="3 9">Belongs to the transaldolase family. Type 3B subfamily.</text>
</comment>
<dbReference type="AlphaFoldDB" id="A0A1S8D2L1"/>
<dbReference type="UniPathway" id="UPA00115">
    <property type="reaction ID" value="UER00414"/>
</dbReference>
<dbReference type="EMBL" id="LLWF02000066">
    <property type="protein sequence ID" value="ONH82189.1"/>
    <property type="molecule type" value="Genomic_DNA"/>
</dbReference>
<dbReference type="PROSITE" id="PS00958">
    <property type="entry name" value="TRANSALDOLASE_2"/>
    <property type="match status" value="1"/>
</dbReference>
<evidence type="ECO:0000256" key="9">
    <source>
        <dbReference type="HAMAP-Rule" id="MF_00494"/>
    </source>
</evidence>
<keyword evidence="4 9" id="KW-0963">Cytoplasm</keyword>
<dbReference type="STRING" id="207340.APZ41_015860"/>
<dbReference type="SUPFAM" id="SSF51569">
    <property type="entry name" value="Aldolase"/>
    <property type="match status" value="1"/>
</dbReference>
<feature type="active site" description="Schiff-base intermediate with substrate" evidence="9">
    <location>
        <position position="83"/>
    </location>
</feature>
<dbReference type="Pfam" id="PF00923">
    <property type="entry name" value="TAL_FSA"/>
    <property type="match status" value="1"/>
</dbReference>
<protein>
    <recommendedName>
        <fullName evidence="9">Probable transaldolase</fullName>
        <ecNumber evidence="9">2.2.1.2</ecNumber>
    </recommendedName>
</protein>
<dbReference type="OrthoDB" id="9807051at2"/>
<dbReference type="GeneID" id="99635763"/>
<keyword evidence="6 9" id="KW-0570">Pentose shunt</keyword>
<evidence type="ECO:0000256" key="6">
    <source>
        <dbReference type="ARBA" id="ARBA00023126"/>
    </source>
</evidence>
<proteinExistence type="inferred from homology"/>
<dbReference type="PROSITE" id="PS01054">
    <property type="entry name" value="TRANSALDOLASE_1"/>
    <property type="match status" value="1"/>
</dbReference>
<dbReference type="InterPro" id="IPR018225">
    <property type="entry name" value="Transaldolase_AS"/>
</dbReference>
<organism evidence="10 12">
    <name type="scientific">Roseomonas mucosa</name>
    <dbReference type="NCBI Taxonomy" id="207340"/>
    <lineage>
        <taxon>Bacteria</taxon>
        <taxon>Pseudomonadati</taxon>
        <taxon>Pseudomonadota</taxon>
        <taxon>Alphaproteobacteria</taxon>
        <taxon>Acetobacterales</taxon>
        <taxon>Roseomonadaceae</taxon>
        <taxon>Roseomonas</taxon>
    </lineage>
</organism>
<dbReference type="PANTHER" id="PTHR10683">
    <property type="entry name" value="TRANSALDOLASE"/>
    <property type="match status" value="1"/>
</dbReference>
<dbReference type="Proteomes" id="UP000254919">
    <property type="component" value="Unassembled WGS sequence"/>
</dbReference>
<comment type="function">
    <text evidence="9">Transaldolase is important for the balance of metabolites in the pentose-phosphate pathway.</text>
</comment>
<comment type="pathway">
    <text evidence="2 9">Carbohydrate degradation; pentose phosphate pathway; D-glyceraldehyde 3-phosphate and beta-D-fructose 6-phosphate from D-ribose 5-phosphate and D-xylulose 5-phosphate (non-oxidative stage): step 2/3.</text>
</comment>
<dbReference type="GO" id="GO:0042182">
    <property type="term" value="P:ketone catabolic process"/>
    <property type="evidence" value="ECO:0007669"/>
    <property type="project" value="UniProtKB-ARBA"/>
</dbReference>
<dbReference type="GO" id="GO:0006098">
    <property type="term" value="P:pentose-phosphate shunt"/>
    <property type="evidence" value="ECO:0007669"/>
    <property type="project" value="UniProtKB-UniRule"/>
</dbReference>
<dbReference type="Proteomes" id="UP000054844">
    <property type="component" value="Unassembled WGS sequence"/>
</dbReference>
<dbReference type="Gene3D" id="3.20.20.70">
    <property type="entry name" value="Aldolase class I"/>
    <property type="match status" value="1"/>
</dbReference>
<evidence type="ECO:0000256" key="3">
    <source>
        <dbReference type="ARBA" id="ARBA00005740"/>
    </source>
</evidence>
<keyword evidence="12" id="KW-1185">Reference proteome</keyword>
<evidence type="ECO:0000256" key="2">
    <source>
        <dbReference type="ARBA" id="ARBA00004857"/>
    </source>
</evidence>
<dbReference type="EC" id="2.2.1.2" evidence="9"/>
<reference evidence="11 13" key="2">
    <citation type="submission" date="2018-06" db="EMBL/GenBank/DDBJ databases">
        <authorList>
            <consortium name="Pathogen Informatics"/>
            <person name="Doyle S."/>
        </authorList>
    </citation>
    <scope>NUCLEOTIDE SEQUENCE [LARGE SCALE GENOMIC DNA]</scope>
    <source>
        <strain evidence="11 13">NCTC13291</strain>
    </source>
</reference>
<reference evidence="10 12" key="1">
    <citation type="submission" date="2016-12" db="EMBL/GenBank/DDBJ databases">
        <title>Draft genome sequence of Roseomonas mucosa strain AU37, isolated from a peripheral intravenous catheter.</title>
        <authorList>
            <person name="Choudhury M.A."/>
            <person name="Sidjabat H.E."/>
            <person name="Wailan A.M."/>
            <person name="Zhang L."/>
            <person name="Marsh N.M."/>
            <person name="Rickard C.M."/>
            <person name="Davies M."/>
            <person name="Mcmillan D.J."/>
        </authorList>
    </citation>
    <scope>NUCLEOTIDE SEQUENCE [LARGE SCALE GENOMIC DNA]</scope>
    <source>
        <strain evidence="10 12">SAVE376</strain>
    </source>
</reference>
<evidence type="ECO:0000256" key="7">
    <source>
        <dbReference type="ARBA" id="ARBA00023270"/>
    </source>
</evidence>
<dbReference type="GO" id="GO:0004801">
    <property type="term" value="F:transaldolase activity"/>
    <property type="evidence" value="ECO:0007669"/>
    <property type="project" value="UniProtKB-UniRule"/>
</dbReference>
<evidence type="ECO:0000313" key="11">
    <source>
        <dbReference type="EMBL" id="SUE38605.1"/>
    </source>
</evidence>